<dbReference type="Pfam" id="PF00071">
    <property type="entry name" value="Ras"/>
    <property type="match status" value="1"/>
</dbReference>
<comment type="catalytic activity">
    <reaction evidence="4">
        <text>GTP + H2O = GDP + phosphate + H(+)</text>
        <dbReference type="Rhea" id="RHEA:19669"/>
        <dbReference type="ChEBI" id="CHEBI:15377"/>
        <dbReference type="ChEBI" id="CHEBI:15378"/>
        <dbReference type="ChEBI" id="CHEBI:37565"/>
        <dbReference type="ChEBI" id="CHEBI:43474"/>
        <dbReference type="ChEBI" id="CHEBI:58189"/>
        <dbReference type="EC" id="3.6.5.2"/>
    </reaction>
</comment>
<comment type="caution">
    <text evidence="5">The sequence shown here is derived from an EMBL/GenBank/DDBJ whole genome shotgun (WGS) entry which is preliminary data.</text>
</comment>
<dbReference type="GO" id="GO:0005525">
    <property type="term" value="F:GTP binding"/>
    <property type="evidence" value="ECO:0007669"/>
    <property type="project" value="InterPro"/>
</dbReference>
<dbReference type="PROSITE" id="PS51419">
    <property type="entry name" value="RAB"/>
    <property type="match status" value="1"/>
</dbReference>
<dbReference type="InterPro" id="IPR051065">
    <property type="entry name" value="Ras-related_GTPase"/>
</dbReference>
<evidence type="ECO:0000256" key="1">
    <source>
        <dbReference type="ARBA" id="ARBA00008344"/>
    </source>
</evidence>
<comment type="similarity">
    <text evidence="1">Belongs to the small GTPase superfamily. Ras family.</text>
</comment>
<keyword evidence="6" id="KW-1185">Reference proteome</keyword>
<dbReference type="EC" id="3.6.5.2" evidence="2"/>
<dbReference type="GO" id="GO:0003925">
    <property type="term" value="F:G protein activity"/>
    <property type="evidence" value="ECO:0007669"/>
    <property type="project" value="UniProtKB-EC"/>
</dbReference>
<keyword evidence="3" id="KW-0378">Hydrolase</keyword>
<organism evidence="5 6">
    <name type="scientific">Araneus ventricosus</name>
    <name type="common">Orbweaver spider</name>
    <name type="synonym">Epeira ventricosa</name>
    <dbReference type="NCBI Taxonomy" id="182803"/>
    <lineage>
        <taxon>Eukaryota</taxon>
        <taxon>Metazoa</taxon>
        <taxon>Ecdysozoa</taxon>
        <taxon>Arthropoda</taxon>
        <taxon>Chelicerata</taxon>
        <taxon>Arachnida</taxon>
        <taxon>Araneae</taxon>
        <taxon>Araneomorphae</taxon>
        <taxon>Entelegynae</taxon>
        <taxon>Araneoidea</taxon>
        <taxon>Araneidae</taxon>
        <taxon>Araneus</taxon>
    </lineage>
</organism>
<evidence type="ECO:0000256" key="3">
    <source>
        <dbReference type="ARBA" id="ARBA00022801"/>
    </source>
</evidence>
<evidence type="ECO:0000313" key="5">
    <source>
        <dbReference type="EMBL" id="GBM06745.1"/>
    </source>
</evidence>
<dbReference type="AlphaFoldDB" id="A0A4Y2CU00"/>
<proteinExistence type="inferred from homology"/>
<sequence>MKPIAVIQGIPRGKGNHNLNPGQEVEEERKIRRIRISVYAPVGVVGYPGSGRKTLAHRFGHMKETDVFNEEVPVKDLYGCHKLGELESGWLYRILLKLYIIDPENLRSRNPPLRLREWNEFCCMVIVFDITEKKTFHAVPQYLNILREDYFEIQENFFIVGNKSDLRRADETRHTQVTKRSASRMASLLGGTYYECSAKQNRDVRHLLFPIRKCALKVRYVID</sequence>
<dbReference type="Gene3D" id="3.40.50.300">
    <property type="entry name" value="P-loop containing nucleotide triphosphate hydrolases"/>
    <property type="match status" value="1"/>
</dbReference>
<dbReference type="InterPro" id="IPR001806">
    <property type="entry name" value="Small_GTPase"/>
</dbReference>
<protein>
    <recommendedName>
        <fullName evidence="2">small monomeric GTPase</fullName>
        <ecNumber evidence="2">3.6.5.2</ecNumber>
    </recommendedName>
</protein>
<dbReference type="EMBL" id="BGPR01000233">
    <property type="protein sequence ID" value="GBM06745.1"/>
    <property type="molecule type" value="Genomic_DNA"/>
</dbReference>
<accession>A0A4Y2CU00</accession>
<evidence type="ECO:0000256" key="2">
    <source>
        <dbReference type="ARBA" id="ARBA00011984"/>
    </source>
</evidence>
<dbReference type="InterPro" id="IPR027417">
    <property type="entry name" value="P-loop_NTPase"/>
</dbReference>
<dbReference type="PANTHER" id="PTHR45704">
    <property type="entry name" value="RAS-LIKE FAMILY MEMBER 11"/>
    <property type="match status" value="1"/>
</dbReference>
<evidence type="ECO:0000313" key="6">
    <source>
        <dbReference type="Proteomes" id="UP000499080"/>
    </source>
</evidence>
<gene>
    <name evidence="5" type="ORF">AVEN_62990_1</name>
</gene>
<dbReference type="Proteomes" id="UP000499080">
    <property type="component" value="Unassembled WGS sequence"/>
</dbReference>
<evidence type="ECO:0000256" key="4">
    <source>
        <dbReference type="ARBA" id="ARBA00048098"/>
    </source>
</evidence>
<name>A0A4Y2CU00_ARAVE</name>
<dbReference type="SUPFAM" id="SSF52540">
    <property type="entry name" value="P-loop containing nucleoside triphosphate hydrolases"/>
    <property type="match status" value="1"/>
</dbReference>
<reference evidence="5 6" key="1">
    <citation type="journal article" date="2019" name="Sci. Rep.">
        <title>Orb-weaving spider Araneus ventricosus genome elucidates the spidroin gene catalogue.</title>
        <authorList>
            <person name="Kono N."/>
            <person name="Nakamura H."/>
            <person name="Ohtoshi R."/>
            <person name="Moran D.A.P."/>
            <person name="Shinohara A."/>
            <person name="Yoshida Y."/>
            <person name="Fujiwara M."/>
            <person name="Mori M."/>
            <person name="Tomita M."/>
            <person name="Arakawa K."/>
        </authorList>
    </citation>
    <scope>NUCLEOTIDE SEQUENCE [LARGE SCALE GENOMIC DNA]</scope>
</reference>